<feature type="transmembrane region" description="Helical" evidence="6">
    <location>
        <begin position="424"/>
        <end position="440"/>
    </location>
</feature>
<comment type="caution">
    <text evidence="7">The sequence shown here is derived from an EMBL/GenBank/DDBJ whole genome shotgun (WGS) entry which is preliminary data.</text>
</comment>
<feature type="transmembrane region" description="Helical" evidence="6">
    <location>
        <begin position="364"/>
        <end position="386"/>
    </location>
</feature>
<keyword evidence="5 6" id="KW-0472">Membrane</keyword>
<feature type="transmembrane region" description="Helical" evidence="6">
    <location>
        <begin position="37"/>
        <end position="60"/>
    </location>
</feature>
<feature type="transmembrane region" description="Helical" evidence="6">
    <location>
        <begin position="328"/>
        <end position="344"/>
    </location>
</feature>
<dbReference type="EMBL" id="WQLW01000014">
    <property type="protein sequence ID" value="MVO10660.1"/>
    <property type="molecule type" value="Genomic_DNA"/>
</dbReference>
<reference evidence="8" key="1">
    <citation type="submission" date="2019-05" db="EMBL/GenBank/DDBJ databases">
        <title>Flavobacterium profundi sp. nov., isolated from a deep-sea seamount.</title>
        <authorList>
            <person name="Zhang D.-C."/>
        </authorList>
    </citation>
    <scope>NUCLEOTIDE SEQUENCE [LARGE SCALE GENOMIC DNA]</scope>
    <source>
        <strain evidence="8">TP390</strain>
    </source>
</reference>
<dbReference type="Pfam" id="PF01943">
    <property type="entry name" value="Polysacc_synt"/>
    <property type="match status" value="1"/>
</dbReference>
<organism evidence="7 8">
    <name type="scientific">Flavobacterium profundi</name>
    <dbReference type="NCBI Taxonomy" id="1774945"/>
    <lineage>
        <taxon>Bacteria</taxon>
        <taxon>Pseudomonadati</taxon>
        <taxon>Bacteroidota</taxon>
        <taxon>Flavobacteriia</taxon>
        <taxon>Flavobacteriales</taxon>
        <taxon>Flavobacteriaceae</taxon>
        <taxon>Flavobacterium</taxon>
    </lineage>
</organism>
<keyword evidence="3 6" id="KW-0812">Transmembrane</keyword>
<proteinExistence type="predicted"/>
<feature type="transmembrane region" description="Helical" evidence="6">
    <location>
        <begin position="80"/>
        <end position="100"/>
    </location>
</feature>
<dbReference type="InterPro" id="IPR050833">
    <property type="entry name" value="Poly_Biosynth_Transport"/>
</dbReference>
<evidence type="ECO:0000256" key="4">
    <source>
        <dbReference type="ARBA" id="ARBA00022989"/>
    </source>
</evidence>
<comment type="subcellular location">
    <subcellularLocation>
        <location evidence="1">Cell membrane</location>
        <topology evidence="1">Multi-pass membrane protein</topology>
    </subcellularLocation>
</comment>
<keyword evidence="8" id="KW-1185">Reference proteome</keyword>
<feature type="transmembrane region" description="Helical" evidence="6">
    <location>
        <begin position="217"/>
        <end position="235"/>
    </location>
</feature>
<evidence type="ECO:0000256" key="5">
    <source>
        <dbReference type="ARBA" id="ARBA00023136"/>
    </source>
</evidence>
<evidence type="ECO:0000256" key="3">
    <source>
        <dbReference type="ARBA" id="ARBA00022692"/>
    </source>
</evidence>
<gene>
    <name evidence="7" type="ORF">GOQ30_15910</name>
</gene>
<dbReference type="AlphaFoldDB" id="A0A6I4IUU8"/>
<dbReference type="OrthoDB" id="88014at2"/>
<feature type="transmembrane region" description="Helical" evidence="6">
    <location>
        <begin position="152"/>
        <end position="173"/>
    </location>
</feature>
<accession>A0A6I4IUU8</accession>
<feature type="transmembrane region" description="Helical" evidence="6">
    <location>
        <begin position="179"/>
        <end position="197"/>
    </location>
</feature>
<dbReference type="InterPro" id="IPR002797">
    <property type="entry name" value="Polysacc_synth"/>
</dbReference>
<sequence>MGIVINQSIKNTVITYIGFAIGAINTLYMYVQFLGDTYYGLVGYILSSANILMPLMAFGVHNTLVKYFNEYKTEEEKSKFLTFVLFLPLLLVIPFSLIAYFGYHQIALILSKENAIVYDYVWQIPVIGLSMGYFEIFYAWVKVHLQSVLGNFIKEVVLRILVSMTLFAVYLNWITPEAFVYALMGIYLFAMLFMKWFAFKVRFPLFSLSIPTNAKAIVVYSLFIILTGGIANLFLEIDKFMLNNYVKIENIAYYSVAIFIATVIAVPSRAMHQITYPITAKLMSENKYDALNDLYKKTSITLQIIGGLIFIGILCNINQLYVLLPQEYSDGIFVVFTIGLSKYFDLTLGNNNAIIFNSQYYKTVLFLGVLLLLVTIGLNMIFIPLYGLKGTAFATLLSITLYSLSKLFFVVLKMKLFPFSINTLKSFGILIATFAVFYFWDFGFHPILNIFLKSVLITLFYLGFSYYFSLSSDINSVLGKLFQKIVKK</sequence>
<evidence type="ECO:0000256" key="6">
    <source>
        <dbReference type="SAM" id="Phobius"/>
    </source>
</evidence>
<dbReference type="GO" id="GO:0005886">
    <property type="term" value="C:plasma membrane"/>
    <property type="evidence" value="ECO:0007669"/>
    <property type="project" value="UniProtKB-SubCell"/>
</dbReference>
<feature type="transmembrane region" description="Helical" evidence="6">
    <location>
        <begin position="12"/>
        <end position="31"/>
    </location>
</feature>
<evidence type="ECO:0000256" key="2">
    <source>
        <dbReference type="ARBA" id="ARBA00022475"/>
    </source>
</evidence>
<feature type="transmembrane region" description="Helical" evidence="6">
    <location>
        <begin position="120"/>
        <end position="140"/>
    </location>
</feature>
<dbReference type="RefSeq" id="WP_140999086.1">
    <property type="nucleotide sequence ID" value="NZ_VDCZ01000014.1"/>
</dbReference>
<keyword evidence="4 6" id="KW-1133">Transmembrane helix</keyword>
<feature type="transmembrane region" description="Helical" evidence="6">
    <location>
        <begin position="251"/>
        <end position="271"/>
    </location>
</feature>
<dbReference type="PANTHER" id="PTHR30250:SF11">
    <property type="entry name" value="O-ANTIGEN TRANSPORTER-RELATED"/>
    <property type="match status" value="1"/>
</dbReference>
<feature type="transmembrane region" description="Helical" evidence="6">
    <location>
        <begin position="392"/>
        <end position="412"/>
    </location>
</feature>
<evidence type="ECO:0000313" key="7">
    <source>
        <dbReference type="EMBL" id="MVO10660.1"/>
    </source>
</evidence>
<feature type="transmembrane region" description="Helical" evidence="6">
    <location>
        <begin position="300"/>
        <end position="322"/>
    </location>
</feature>
<protein>
    <submittedName>
        <fullName evidence="7">Oligosaccharide flippase family protein</fullName>
    </submittedName>
</protein>
<keyword evidence="2" id="KW-1003">Cell membrane</keyword>
<dbReference type="PANTHER" id="PTHR30250">
    <property type="entry name" value="PST FAMILY PREDICTED COLANIC ACID TRANSPORTER"/>
    <property type="match status" value="1"/>
</dbReference>
<evidence type="ECO:0000313" key="8">
    <source>
        <dbReference type="Proteomes" id="UP000431264"/>
    </source>
</evidence>
<dbReference type="Proteomes" id="UP000431264">
    <property type="component" value="Unassembled WGS sequence"/>
</dbReference>
<name>A0A6I4IUU8_9FLAO</name>
<feature type="transmembrane region" description="Helical" evidence="6">
    <location>
        <begin position="446"/>
        <end position="468"/>
    </location>
</feature>
<evidence type="ECO:0000256" key="1">
    <source>
        <dbReference type="ARBA" id="ARBA00004651"/>
    </source>
</evidence>